<evidence type="ECO:0000313" key="2">
    <source>
        <dbReference type="Proteomes" id="UP000293952"/>
    </source>
</evidence>
<protein>
    <submittedName>
        <fullName evidence="1">Uncharacterized protein</fullName>
    </submittedName>
</protein>
<dbReference type="OrthoDB" id="1465939at2"/>
<dbReference type="RefSeq" id="WP_130094557.1">
    <property type="nucleotide sequence ID" value="NZ_SETE01000006.1"/>
</dbReference>
<organism evidence="1 2">
    <name type="scientific">Brumimicrobium glaciale</name>
    <dbReference type="NCBI Taxonomy" id="200475"/>
    <lineage>
        <taxon>Bacteria</taxon>
        <taxon>Pseudomonadati</taxon>
        <taxon>Bacteroidota</taxon>
        <taxon>Flavobacteriia</taxon>
        <taxon>Flavobacteriales</taxon>
        <taxon>Crocinitomicaceae</taxon>
        <taxon>Brumimicrobium</taxon>
    </lineage>
</organism>
<proteinExistence type="predicted"/>
<accession>A0A4Q4KKV5</accession>
<gene>
    <name evidence="1" type="ORF">ERX46_14340</name>
</gene>
<name>A0A4Q4KKV5_9FLAO</name>
<dbReference type="Proteomes" id="UP000293952">
    <property type="component" value="Unassembled WGS sequence"/>
</dbReference>
<sequence>MQNTLQHFIVLIIFSFLGRLSFGQVIADYNDISIFFGDKQKSGANIEDFIKTKSNNLLCVQNELSFFNIFSRNSSKYSFSYITDYKIPATHPITFYGNGKKSSLTHYTVLGDNALGISVQTTFMKKEQKIYYHFIDLSSQGKSNHGFSLQDYFAFHNEIDLSQITLVSSENKKYASMIYVHQGSPENYRSIKYLNFKVGSPLPQSGNFIYPFPTKEYEFLDFYIKDEHTQFIISGHYSESSLANSWINKQNYFKSITIGKLANQAFKYETLEDKGIFYTEIGLYNTGDQILLSGLYSPFIDGKVEGVFTATINNEGKISNKKYTSFSNEIKTSISGFSLNFLNDQSTIKNEYAGFDLIDFQSTDNGYIGIVEFNALEYRYGSADVPGATNTVDSYFWSNDIIVFKLNLKGEMDWDRIIPKYQRSINDGGYHLSNAAYLSPEQLHLFFNDNQLNYNEDGAYNQNGDLPIAAQFNSGKNTIAHVSLRLEDGYINRKSTIGKEETDLLFVPLLARPFTQTKKLMIYGRSGNKQRIGSISFHD</sequence>
<dbReference type="AlphaFoldDB" id="A0A4Q4KKV5"/>
<dbReference type="EMBL" id="SETE01000006">
    <property type="protein sequence ID" value="RYM32449.1"/>
    <property type="molecule type" value="Genomic_DNA"/>
</dbReference>
<keyword evidence="2" id="KW-1185">Reference proteome</keyword>
<comment type="caution">
    <text evidence="1">The sequence shown here is derived from an EMBL/GenBank/DDBJ whole genome shotgun (WGS) entry which is preliminary data.</text>
</comment>
<reference evidence="1 2" key="1">
    <citation type="submission" date="2019-02" db="EMBL/GenBank/DDBJ databases">
        <title>Genome sequence of the sea-ice species Brumimicrobium glaciale.</title>
        <authorList>
            <person name="Bowman J.P."/>
        </authorList>
    </citation>
    <scope>NUCLEOTIDE SEQUENCE [LARGE SCALE GENOMIC DNA]</scope>
    <source>
        <strain evidence="1 2">IC156</strain>
    </source>
</reference>
<evidence type="ECO:0000313" key="1">
    <source>
        <dbReference type="EMBL" id="RYM32449.1"/>
    </source>
</evidence>